<dbReference type="Proteomes" id="UP001642360">
    <property type="component" value="Unassembled WGS sequence"/>
</dbReference>
<name>A0ABC8T3B2_9AQUA</name>
<evidence type="ECO:0000256" key="1">
    <source>
        <dbReference type="SAM" id="MobiDB-lite"/>
    </source>
</evidence>
<dbReference type="EMBL" id="CAUOFW020004070">
    <property type="protein sequence ID" value="CAK9163718.1"/>
    <property type="molecule type" value="Genomic_DNA"/>
</dbReference>
<feature type="compositionally biased region" description="Low complexity" evidence="1">
    <location>
        <begin position="37"/>
        <end position="60"/>
    </location>
</feature>
<evidence type="ECO:0000313" key="3">
    <source>
        <dbReference type="Proteomes" id="UP001642360"/>
    </source>
</evidence>
<proteinExistence type="predicted"/>
<feature type="region of interest" description="Disordered" evidence="1">
    <location>
        <begin position="24"/>
        <end position="61"/>
    </location>
</feature>
<comment type="caution">
    <text evidence="2">The sequence shown here is derived from an EMBL/GenBank/DDBJ whole genome shotgun (WGS) entry which is preliminary data.</text>
</comment>
<reference evidence="2 3" key="1">
    <citation type="submission" date="2024-02" db="EMBL/GenBank/DDBJ databases">
        <authorList>
            <person name="Vignale AGUSTIN F."/>
            <person name="Sosa J E."/>
            <person name="Modenutti C."/>
        </authorList>
    </citation>
    <scope>NUCLEOTIDE SEQUENCE [LARGE SCALE GENOMIC DNA]</scope>
</reference>
<keyword evidence="3" id="KW-1185">Reference proteome</keyword>
<protein>
    <submittedName>
        <fullName evidence="2">Uncharacterized protein</fullName>
    </submittedName>
</protein>
<dbReference type="AlphaFoldDB" id="A0ABC8T3B2"/>
<sequence length="113" mass="11987">MCIPSEELVQASAGVVEVDIGNAQVLGSTPPVPPATSAPVGTAPARNTPAPEPATTSACAPTPPFQCLKRRMDPLLCFIFSPEKRRKKPLNTSLAEMICGLHMDLRDIGAEEY</sequence>
<gene>
    <name evidence="2" type="ORF">ILEXP_LOCUS32770</name>
</gene>
<accession>A0ABC8T3B2</accession>
<organism evidence="2 3">
    <name type="scientific">Ilex paraguariensis</name>
    <name type="common">yerba mate</name>
    <dbReference type="NCBI Taxonomy" id="185542"/>
    <lineage>
        <taxon>Eukaryota</taxon>
        <taxon>Viridiplantae</taxon>
        <taxon>Streptophyta</taxon>
        <taxon>Embryophyta</taxon>
        <taxon>Tracheophyta</taxon>
        <taxon>Spermatophyta</taxon>
        <taxon>Magnoliopsida</taxon>
        <taxon>eudicotyledons</taxon>
        <taxon>Gunneridae</taxon>
        <taxon>Pentapetalae</taxon>
        <taxon>asterids</taxon>
        <taxon>campanulids</taxon>
        <taxon>Aquifoliales</taxon>
        <taxon>Aquifoliaceae</taxon>
        <taxon>Ilex</taxon>
    </lineage>
</organism>
<evidence type="ECO:0000313" key="2">
    <source>
        <dbReference type="EMBL" id="CAK9163718.1"/>
    </source>
</evidence>